<comment type="similarity">
    <text evidence="2 6">Belongs to the FKBP-type PPIase family.</text>
</comment>
<evidence type="ECO:0000256" key="2">
    <source>
        <dbReference type="ARBA" id="ARBA00006577"/>
    </source>
</evidence>
<dbReference type="Gene3D" id="1.10.287.460">
    <property type="entry name" value="Peptidyl-prolyl cis-trans isomerase, FKBP-type, N-terminal domain"/>
    <property type="match status" value="1"/>
</dbReference>
<evidence type="ECO:0000313" key="9">
    <source>
        <dbReference type="EMBL" id="CUQ67810.1"/>
    </source>
</evidence>
<protein>
    <recommendedName>
        <fullName evidence="6">Peptidyl-prolyl cis-trans isomerase</fullName>
        <ecNumber evidence="6">5.2.1.8</ecNumber>
    </recommendedName>
</protein>
<evidence type="ECO:0000256" key="7">
    <source>
        <dbReference type="SAM" id="SignalP"/>
    </source>
</evidence>
<evidence type="ECO:0000256" key="6">
    <source>
        <dbReference type="RuleBase" id="RU003915"/>
    </source>
</evidence>
<dbReference type="EMBL" id="LN885086">
    <property type="protein sequence ID" value="CUQ67810.1"/>
    <property type="molecule type" value="Genomic_DNA"/>
</dbReference>
<dbReference type="InterPro" id="IPR046357">
    <property type="entry name" value="PPIase_dom_sf"/>
</dbReference>
<feature type="chain" id="PRO_5006623663" description="Peptidyl-prolyl cis-trans isomerase" evidence="7">
    <location>
        <begin position="22"/>
        <end position="225"/>
    </location>
</feature>
<dbReference type="Gene3D" id="3.10.50.40">
    <property type="match status" value="1"/>
</dbReference>
<accession>A0A0S4L1D4</accession>
<dbReference type="InterPro" id="IPR000774">
    <property type="entry name" value="PPIase_FKBP_N"/>
</dbReference>
<evidence type="ECO:0000256" key="3">
    <source>
        <dbReference type="ARBA" id="ARBA00023110"/>
    </source>
</evidence>
<keyword evidence="3 5" id="KW-0697">Rotamase</keyword>
<dbReference type="PROSITE" id="PS50059">
    <property type="entry name" value="FKBP_PPIASE"/>
    <property type="match status" value="1"/>
</dbReference>
<dbReference type="PANTHER" id="PTHR43811">
    <property type="entry name" value="FKBP-TYPE PEPTIDYL-PROLYL CIS-TRANS ISOMERASE FKPA"/>
    <property type="match status" value="1"/>
</dbReference>
<proteinExistence type="inferred from homology"/>
<dbReference type="GO" id="GO:0006457">
    <property type="term" value="P:protein folding"/>
    <property type="evidence" value="ECO:0007669"/>
    <property type="project" value="InterPro"/>
</dbReference>
<evidence type="ECO:0000259" key="8">
    <source>
        <dbReference type="PROSITE" id="PS50059"/>
    </source>
</evidence>
<dbReference type="OrthoDB" id="9814548at2"/>
<evidence type="ECO:0000313" key="10">
    <source>
        <dbReference type="Proteomes" id="UP000066284"/>
    </source>
</evidence>
<comment type="catalytic activity">
    <reaction evidence="1 5 6">
        <text>[protein]-peptidylproline (omega=180) = [protein]-peptidylproline (omega=0)</text>
        <dbReference type="Rhea" id="RHEA:16237"/>
        <dbReference type="Rhea" id="RHEA-COMP:10747"/>
        <dbReference type="Rhea" id="RHEA-COMP:10748"/>
        <dbReference type="ChEBI" id="CHEBI:83833"/>
        <dbReference type="ChEBI" id="CHEBI:83834"/>
        <dbReference type="EC" id="5.2.1.8"/>
    </reaction>
</comment>
<evidence type="ECO:0000256" key="5">
    <source>
        <dbReference type="PROSITE-ProRule" id="PRU00277"/>
    </source>
</evidence>
<dbReference type="KEGG" id="nio:NITINOP_2838"/>
<dbReference type="InterPro" id="IPR036944">
    <property type="entry name" value="PPIase_FKBP_N_sf"/>
</dbReference>
<organism evidence="9 10">
    <name type="scientific">Candidatus Nitrospira inopinata</name>
    <dbReference type="NCBI Taxonomy" id="1715989"/>
    <lineage>
        <taxon>Bacteria</taxon>
        <taxon>Pseudomonadati</taxon>
        <taxon>Nitrospirota</taxon>
        <taxon>Nitrospiria</taxon>
        <taxon>Nitrospirales</taxon>
        <taxon>Nitrospiraceae</taxon>
        <taxon>Nitrospira</taxon>
    </lineage>
</organism>
<dbReference type="EC" id="5.2.1.8" evidence="6"/>
<dbReference type="STRING" id="1715989.NITINOP_2838"/>
<keyword evidence="7" id="KW-0732">Signal</keyword>
<evidence type="ECO:0000256" key="4">
    <source>
        <dbReference type="ARBA" id="ARBA00023235"/>
    </source>
</evidence>
<evidence type="ECO:0000256" key="1">
    <source>
        <dbReference type="ARBA" id="ARBA00000971"/>
    </source>
</evidence>
<dbReference type="SUPFAM" id="SSF54534">
    <property type="entry name" value="FKBP-like"/>
    <property type="match status" value="1"/>
</dbReference>
<dbReference type="InterPro" id="IPR001179">
    <property type="entry name" value="PPIase_FKBP_dom"/>
</dbReference>
<reference evidence="10" key="1">
    <citation type="submission" date="2015-09" db="EMBL/GenBank/DDBJ databases">
        <authorList>
            <person name="Daims H."/>
        </authorList>
    </citation>
    <scope>NUCLEOTIDE SEQUENCE [LARGE SCALE GENOMIC DNA]</scope>
</reference>
<dbReference type="FunFam" id="3.10.50.40:FF:000006">
    <property type="entry name" value="Peptidyl-prolyl cis-trans isomerase"/>
    <property type="match status" value="1"/>
</dbReference>
<dbReference type="RefSeq" id="WP_062486708.1">
    <property type="nucleotide sequence ID" value="NZ_LN885086.1"/>
</dbReference>
<dbReference type="Pfam" id="PF01346">
    <property type="entry name" value="FKBP_N"/>
    <property type="match status" value="1"/>
</dbReference>
<dbReference type="Proteomes" id="UP000066284">
    <property type="component" value="Chromosome 1"/>
</dbReference>
<name>A0A0S4L1D4_9BACT</name>
<dbReference type="GO" id="GO:0003755">
    <property type="term" value="F:peptidyl-prolyl cis-trans isomerase activity"/>
    <property type="evidence" value="ECO:0007669"/>
    <property type="project" value="UniProtKB-UniRule"/>
</dbReference>
<dbReference type="PANTHER" id="PTHR43811:SF19">
    <property type="entry name" value="39 KDA FK506-BINDING NUCLEAR PROTEIN"/>
    <property type="match status" value="1"/>
</dbReference>
<gene>
    <name evidence="9" type="primary">fkpA</name>
    <name evidence="9" type="ORF">NITINOP_2838</name>
</gene>
<dbReference type="AlphaFoldDB" id="A0A0S4L1D4"/>
<keyword evidence="4 5" id="KW-0413">Isomerase</keyword>
<dbReference type="Pfam" id="PF00254">
    <property type="entry name" value="FKBP_C"/>
    <property type="match status" value="1"/>
</dbReference>
<feature type="signal peptide" evidence="7">
    <location>
        <begin position="1"/>
        <end position="21"/>
    </location>
</feature>
<keyword evidence="10" id="KW-1185">Reference proteome</keyword>
<feature type="domain" description="PPIase FKBP-type" evidence="8">
    <location>
        <begin position="137"/>
        <end position="223"/>
    </location>
</feature>
<sequence>MRTFIAIMGTSLLLAGSPALAATQEPANEDQKTLYALGLAISQSLSTFALNETELEMVKTGMVDGVLKRTPKVDLQAYGPKIQQLQQTRLGVLAEQEKKAGAAFLAKAASEKGSVKTESGAVITPIKLGSGATPKSTDTVKVHYHGTLIDGTVFDSSVKRGEPATFPLDQVITCWTEGVQQIKVGGKSRLICPSNLAYGDRGSPPVIKPGATLVFEVELLEIVSK</sequence>